<evidence type="ECO:0000256" key="16">
    <source>
        <dbReference type="SAM" id="MobiDB-lite"/>
    </source>
</evidence>
<feature type="domain" description="Vacuolar membrane protease transmembrane" evidence="20">
    <location>
        <begin position="474"/>
        <end position="741"/>
    </location>
</feature>
<dbReference type="InterPro" id="IPR053975">
    <property type="entry name" value="PFF1_C"/>
</dbReference>
<feature type="transmembrane region" description="Helical" evidence="17">
    <location>
        <begin position="93"/>
        <end position="114"/>
    </location>
</feature>
<dbReference type="InterPro" id="IPR053976">
    <property type="entry name" value="PFF1_TM"/>
</dbReference>
<proteinExistence type="inferred from homology"/>
<feature type="transmembrane region" description="Helical" evidence="17">
    <location>
        <begin position="716"/>
        <end position="736"/>
    </location>
</feature>
<dbReference type="PANTHER" id="PTHR12147:SF58">
    <property type="entry name" value="VACUOLAR MEMBRANE PROTEASE"/>
    <property type="match status" value="1"/>
</dbReference>
<dbReference type="InterPro" id="IPR007484">
    <property type="entry name" value="Peptidase_M28"/>
</dbReference>
<dbReference type="OrthoDB" id="76293at2759"/>
<keyword evidence="7 17" id="KW-0812">Transmembrane</keyword>
<feature type="transmembrane region" description="Helical" evidence="17">
    <location>
        <begin position="743"/>
        <end position="765"/>
    </location>
</feature>
<dbReference type="Pfam" id="PF22250">
    <property type="entry name" value="PFF1_C"/>
    <property type="match status" value="2"/>
</dbReference>
<sequence>MAAASSDIGQPLLTSADGQGPSHDLAPSYNDLSNPQAFDKLNQRLTAPQEVASGPNGSGPSAPPKQTAPEPLTFGRAAKNLFTSTFGFNKIPFSFLFIFTYLLVALVVTPVQVLPPPGDLATDAGYPEKFLLGSWTDLQEISRYFHPYSSHANDIVHDYILNKARDIASHSSITTIHTRDDTRKFLFEEPDVFDPELTGRAVYFEGNNVLVKIQGNDSALGSILISAHYDSVPTAYGTTDDGAGIASMLGILRYYADEKTPPPLRSIIFNFNNDEEFGLLGAQAFFRHPWSNDVEAFLNLEGTGAGGRAVLFRASDYGVAKHYRAASAPHANSIFQQGFTDGYIRSETDYKVYTSNGLRGLDVAFYKPRNLYHTRRDSISGTTYGALSHMFTNALDVVRSMSSAPAGDFNATADDISPAVYFDILGQYIVVLPLDQLFQAQAIGIIAGPIIIVGLLLLVLKTNSWHIGLRGWFRGIISLAISSAAAVATAKWIESKNELVVISQTFSPLLLLFSIFLLTNYFILGFAAYIYPVHDQKLVIFLEIFIVLWGLLVVSTIHISERNATGEYIIPILYIVYLVAVVFGLLGLLFSTTDDLTRTKEEVAEEEESLLNNRYDSYGANESDYDSEAEAEAAAEAAVEATQGVPHSSNAQQHTLADHKTTKEKIQHLASKSLSLDWSIQFLLVVPISAYFVYSSGLLTFEALRENAQEGASRASGVYTELTVVAVVLGALVLPFVHRLHTLVPVVLLGTVIVCGYISLCFPALSYDSPIKIRWIQSIDLDDTAVVNGSVPATVSVLARQGFAYDVLSDLPSIKRDSLPITCRPFGTDDNEVCSYEGPRPYVIDGASKEEAGDYSRWLNVTVLSTHNNVKKKDSVSTEEDFGPFTGSIFIEAKDSRVCSLSFNTTIYKSGDKTASSPVRTVTVFHDSLDDIKEPQPPSNSSLRSSDEDGQTRLPRVTDPDTLKYYKGINDLTVHKLNWTQQGYHLEFVWIPRWFENNSNKDDDKKATSKAIPLQKNENYMATFNSKMDQREKNQQRLINVLDYESDLEEEDPTTGADKKALGIEVRCYWGEYDSESIIGSVPGKETTVRKVPALDEVLEYGPNWVTWTNWAAGLVEVKKYIEL</sequence>
<feature type="domain" description="Vacuolar membrane protease C-terminal" evidence="19">
    <location>
        <begin position="771"/>
        <end position="1011"/>
    </location>
</feature>
<evidence type="ECO:0000256" key="5">
    <source>
        <dbReference type="ARBA" id="ARBA00022554"/>
    </source>
</evidence>
<evidence type="ECO:0000313" key="21">
    <source>
        <dbReference type="EMBL" id="VVT56530.1"/>
    </source>
</evidence>
<accession>A0A5E8C0T1</accession>
<dbReference type="RefSeq" id="XP_031855742.1">
    <property type="nucleotide sequence ID" value="XM_031999851.1"/>
</dbReference>
<keyword evidence="10 15" id="KW-0862">Zinc</keyword>
<feature type="domain" description="Peptidase M28" evidence="18">
    <location>
        <begin position="208"/>
        <end position="397"/>
    </location>
</feature>
<reference evidence="21 22" key="1">
    <citation type="submission" date="2019-09" db="EMBL/GenBank/DDBJ databases">
        <authorList>
            <person name="Brejova B."/>
        </authorList>
    </citation>
    <scope>NUCLEOTIDE SEQUENCE [LARGE SCALE GENOMIC DNA]</scope>
</reference>
<keyword evidence="9 15" id="KW-0378">Hydrolase</keyword>
<feature type="compositionally biased region" description="Basic and acidic residues" evidence="16">
    <location>
        <begin position="945"/>
        <end position="959"/>
    </location>
</feature>
<comment type="function">
    <text evidence="2">May be involved in vacuolar sorting and osmoregulation.</text>
</comment>
<keyword evidence="22" id="KW-1185">Reference proteome</keyword>
<feature type="transmembrane region" description="Helical" evidence="17">
    <location>
        <begin position="682"/>
        <end position="704"/>
    </location>
</feature>
<evidence type="ECO:0000256" key="7">
    <source>
        <dbReference type="ARBA" id="ARBA00022692"/>
    </source>
</evidence>
<evidence type="ECO:0000256" key="9">
    <source>
        <dbReference type="ARBA" id="ARBA00022801"/>
    </source>
</evidence>
<evidence type="ECO:0000256" key="10">
    <source>
        <dbReference type="ARBA" id="ARBA00022833"/>
    </source>
</evidence>
<evidence type="ECO:0000259" key="19">
    <source>
        <dbReference type="Pfam" id="PF22250"/>
    </source>
</evidence>
<dbReference type="InterPro" id="IPR048024">
    <property type="entry name" value="Fxna-like_M28_dom"/>
</dbReference>
<evidence type="ECO:0000256" key="12">
    <source>
        <dbReference type="ARBA" id="ARBA00023049"/>
    </source>
</evidence>
<feature type="transmembrane region" description="Helical" evidence="17">
    <location>
        <begin position="472"/>
        <end position="493"/>
    </location>
</feature>
<keyword evidence="11 17" id="KW-1133">Transmembrane helix</keyword>
<evidence type="ECO:0000256" key="2">
    <source>
        <dbReference type="ARBA" id="ARBA00003273"/>
    </source>
</evidence>
<dbReference type="CDD" id="cd03875">
    <property type="entry name" value="M28_Fxna_like"/>
    <property type="match status" value="1"/>
</dbReference>
<evidence type="ECO:0000256" key="4">
    <source>
        <dbReference type="ARBA" id="ARBA00010918"/>
    </source>
</evidence>
<evidence type="ECO:0000256" key="11">
    <source>
        <dbReference type="ARBA" id="ARBA00022989"/>
    </source>
</evidence>
<feature type="transmembrane region" description="Helical" evidence="17">
    <location>
        <begin position="442"/>
        <end position="460"/>
    </location>
</feature>
<evidence type="ECO:0000256" key="15">
    <source>
        <dbReference type="RuleBase" id="RU361240"/>
    </source>
</evidence>
<feature type="domain" description="Vacuolar membrane protease C-terminal" evidence="19">
    <location>
        <begin position="1051"/>
        <end position="1118"/>
    </location>
</feature>
<comment type="subcellular location">
    <subcellularLocation>
        <location evidence="3">Vacuole membrane</location>
        <topology evidence="3">Multi-pass membrane protein</topology>
    </subcellularLocation>
</comment>
<feature type="region of interest" description="Disordered" evidence="16">
    <location>
        <begin position="927"/>
        <end position="959"/>
    </location>
</feature>
<evidence type="ECO:0000256" key="1">
    <source>
        <dbReference type="ARBA" id="ARBA00001947"/>
    </source>
</evidence>
<dbReference type="EMBL" id="CABVLU010000004">
    <property type="protein sequence ID" value="VVT56530.1"/>
    <property type="molecule type" value="Genomic_DNA"/>
</dbReference>
<keyword evidence="14" id="KW-0325">Glycoprotein</keyword>
<dbReference type="GO" id="GO:0006508">
    <property type="term" value="P:proteolysis"/>
    <property type="evidence" value="ECO:0007669"/>
    <property type="project" value="UniProtKB-KW"/>
</dbReference>
<dbReference type="SUPFAM" id="SSF53187">
    <property type="entry name" value="Zn-dependent exopeptidases"/>
    <property type="match status" value="1"/>
</dbReference>
<dbReference type="PANTHER" id="PTHR12147">
    <property type="entry name" value="METALLOPEPTIDASE M28 FAMILY MEMBER"/>
    <property type="match status" value="1"/>
</dbReference>
<feature type="transmembrane region" description="Helical" evidence="17">
    <location>
        <begin position="505"/>
        <end position="531"/>
    </location>
</feature>
<keyword evidence="6 15" id="KW-0645">Protease</keyword>
<comment type="similarity">
    <text evidence="4 15">Belongs to the peptidase M28 family.</text>
</comment>
<dbReference type="Pfam" id="PF22251">
    <property type="entry name" value="PFF1_TM"/>
    <property type="match status" value="1"/>
</dbReference>
<dbReference type="Gene3D" id="3.40.630.10">
    <property type="entry name" value="Zn peptidases"/>
    <property type="match status" value="1"/>
</dbReference>
<comment type="cofactor">
    <cofactor evidence="1">
        <name>Zn(2+)</name>
        <dbReference type="ChEBI" id="CHEBI:29105"/>
    </cofactor>
</comment>
<dbReference type="GO" id="GO:0046872">
    <property type="term" value="F:metal ion binding"/>
    <property type="evidence" value="ECO:0007669"/>
    <property type="project" value="UniProtKB-KW"/>
</dbReference>
<evidence type="ECO:0000313" key="22">
    <source>
        <dbReference type="Proteomes" id="UP000398389"/>
    </source>
</evidence>
<keyword evidence="13 17" id="KW-0472">Membrane</keyword>
<evidence type="ECO:0000256" key="14">
    <source>
        <dbReference type="ARBA" id="ARBA00023180"/>
    </source>
</evidence>
<protein>
    <recommendedName>
        <fullName evidence="15">Peptide hydrolase</fullName>
        <ecNumber evidence="15">3.4.-.-</ecNumber>
    </recommendedName>
</protein>
<feature type="transmembrane region" description="Helical" evidence="17">
    <location>
        <begin position="538"/>
        <end position="557"/>
    </location>
</feature>
<dbReference type="InterPro" id="IPR045175">
    <property type="entry name" value="M28_fam"/>
</dbReference>
<dbReference type="GO" id="GO:0005774">
    <property type="term" value="C:vacuolar membrane"/>
    <property type="evidence" value="ECO:0007669"/>
    <property type="project" value="UniProtKB-SubCell"/>
</dbReference>
<dbReference type="GeneID" id="43583951"/>
<evidence type="ECO:0000259" key="20">
    <source>
        <dbReference type="Pfam" id="PF22251"/>
    </source>
</evidence>
<dbReference type="EC" id="3.4.-.-" evidence="15"/>
<dbReference type="Proteomes" id="UP000398389">
    <property type="component" value="Unassembled WGS sequence"/>
</dbReference>
<evidence type="ECO:0000256" key="8">
    <source>
        <dbReference type="ARBA" id="ARBA00022723"/>
    </source>
</evidence>
<evidence type="ECO:0000256" key="3">
    <source>
        <dbReference type="ARBA" id="ARBA00004128"/>
    </source>
</evidence>
<feature type="transmembrane region" description="Helical" evidence="17">
    <location>
        <begin position="569"/>
        <end position="590"/>
    </location>
</feature>
<dbReference type="AlphaFoldDB" id="A0A5E8C0T1"/>
<keyword evidence="8 15" id="KW-0479">Metal-binding</keyword>
<name>A0A5E8C0T1_9ASCO</name>
<dbReference type="Pfam" id="PF04389">
    <property type="entry name" value="Peptidase_M28"/>
    <property type="match status" value="1"/>
</dbReference>
<keyword evidence="5" id="KW-0926">Vacuole</keyword>
<feature type="region of interest" description="Disordered" evidence="16">
    <location>
        <begin position="1"/>
        <end position="70"/>
    </location>
</feature>
<evidence type="ECO:0000256" key="13">
    <source>
        <dbReference type="ARBA" id="ARBA00023136"/>
    </source>
</evidence>
<keyword evidence="12" id="KW-0482">Metalloprotease</keyword>
<evidence type="ECO:0000256" key="6">
    <source>
        <dbReference type="ARBA" id="ARBA00022670"/>
    </source>
</evidence>
<gene>
    <name evidence="21" type="ORF">SAPINGB_P005136</name>
</gene>
<evidence type="ECO:0000256" key="17">
    <source>
        <dbReference type="SAM" id="Phobius"/>
    </source>
</evidence>
<organism evidence="21 22">
    <name type="scientific">Magnusiomyces paraingens</name>
    <dbReference type="NCBI Taxonomy" id="2606893"/>
    <lineage>
        <taxon>Eukaryota</taxon>
        <taxon>Fungi</taxon>
        <taxon>Dikarya</taxon>
        <taxon>Ascomycota</taxon>
        <taxon>Saccharomycotina</taxon>
        <taxon>Dipodascomycetes</taxon>
        <taxon>Dipodascales</taxon>
        <taxon>Dipodascaceae</taxon>
        <taxon>Magnusiomyces</taxon>
    </lineage>
</organism>
<evidence type="ECO:0000259" key="18">
    <source>
        <dbReference type="Pfam" id="PF04389"/>
    </source>
</evidence>
<dbReference type="GO" id="GO:0008235">
    <property type="term" value="F:metalloexopeptidase activity"/>
    <property type="evidence" value="ECO:0007669"/>
    <property type="project" value="InterPro"/>
</dbReference>